<dbReference type="OrthoDB" id="8836344at2"/>
<feature type="chain" id="PRO_5003504263" evidence="2">
    <location>
        <begin position="23"/>
        <end position="371"/>
    </location>
</feature>
<proteinExistence type="predicted"/>
<evidence type="ECO:0000259" key="3">
    <source>
        <dbReference type="Pfam" id="PF10030"/>
    </source>
</evidence>
<accession>G7URC6</accession>
<dbReference type="PIRSF" id="PIRSF028415">
    <property type="entry name" value="UCP028415"/>
    <property type="match status" value="1"/>
</dbReference>
<dbReference type="Proteomes" id="UP000005870">
    <property type="component" value="Chromosome"/>
</dbReference>
<sequence>MPIRWLFALGVALSSLAFKAHAIEVCDAPPRFGLSPAAIAIVRTACEEHRQWMRPFIDRRGRLASLRVTEAESGNLADHGLVPWQRVAMYWRDSGTLVMVGDEPGASSCLVPPGNRYTDSDCRAFIIDTPWSAAFVSWVMARAGIVGFQRSPRHIDYIRAAWKDGGNGGPYRYADPAVEKPAPGDLLCYIRNRDQVLGHAGLTSSLTGSGRIPKESHCDIVVAANVGGDRTLHLIGGNVLNAVTMRQLDLDRSGHVLLPVPSALAEEGQDGNDPGRECTPAQQDLCDFNRQDWAVLLKLQATGPLPALPAAPAPPIGVPAPGLPPMPAALTPTPSGTGLQPPAPTQVPVPLPAAEAAVPAESGAAPLRPGP</sequence>
<feature type="compositionally biased region" description="Pro residues" evidence="1">
    <location>
        <begin position="341"/>
        <end position="351"/>
    </location>
</feature>
<feature type="signal peptide" evidence="2">
    <location>
        <begin position="1"/>
        <end position="22"/>
    </location>
</feature>
<evidence type="ECO:0000313" key="5">
    <source>
        <dbReference type="Proteomes" id="UP000005870"/>
    </source>
</evidence>
<dbReference type="InterPro" id="IPR019262">
    <property type="entry name" value="DUF2272"/>
</dbReference>
<dbReference type="KEGG" id="psd:DSC_12370"/>
<evidence type="ECO:0000256" key="2">
    <source>
        <dbReference type="SAM" id="SignalP"/>
    </source>
</evidence>
<dbReference type="AlphaFoldDB" id="G7URC6"/>
<dbReference type="InterPro" id="IPR014545">
    <property type="entry name" value="UCP028415"/>
</dbReference>
<feature type="region of interest" description="Disordered" evidence="1">
    <location>
        <begin position="319"/>
        <end position="371"/>
    </location>
</feature>
<dbReference type="Pfam" id="PF10030">
    <property type="entry name" value="DUF2272"/>
    <property type="match status" value="1"/>
</dbReference>
<dbReference type="HOGENOM" id="CLU_769348_0_0_6"/>
<gene>
    <name evidence="4" type="ordered locus">DSC_12370</name>
</gene>
<feature type="compositionally biased region" description="Low complexity" evidence="1">
    <location>
        <begin position="352"/>
        <end position="371"/>
    </location>
</feature>
<evidence type="ECO:0000313" key="4">
    <source>
        <dbReference type="EMBL" id="AER57118.1"/>
    </source>
</evidence>
<organism evidence="4 5">
    <name type="scientific">Pseudoxanthomonas spadix (strain BD-a59)</name>
    <dbReference type="NCBI Taxonomy" id="1045855"/>
    <lineage>
        <taxon>Bacteria</taxon>
        <taxon>Pseudomonadati</taxon>
        <taxon>Pseudomonadota</taxon>
        <taxon>Gammaproteobacteria</taxon>
        <taxon>Lysobacterales</taxon>
        <taxon>Lysobacteraceae</taxon>
        <taxon>Pseudoxanthomonas</taxon>
    </lineage>
</organism>
<reference evidence="4 5" key="1">
    <citation type="journal article" date="2012" name="J. Bacteriol.">
        <title>Complete Genome Sequence of the BTEX-Degrading Bacterium Pseudoxanthomonas spadix BD-a59.</title>
        <authorList>
            <person name="Lee S.H."/>
            <person name="Jin H.M."/>
            <person name="Lee H.J."/>
            <person name="Kim J.M."/>
            <person name="Jeon C.O."/>
        </authorList>
    </citation>
    <scope>NUCLEOTIDE SEQUENCE [LARGE SCALE GENOMIC DNA]</scope>
    <source>
        <strain evidence="4 5">BD-a59</strain>
    </source>
</reference>
<name>G7URC6_PSEUP</name>
<protein>
    <submittedName>
        <fullName evidence="4">Secreted protein</fullName>
    </submittedName>
</protein>
<feature type="domain" description="DUF2272" evidence="3">
    <location>
        <begin position="81"/>
        <end position="299"/>
    </location>
</feature>
<keyword evidence="2" id="KW-0732">Signal</keyword>
<dbReference type="eggNOG" id="COG4322">
    <property type="taxonomic scope" value="Bacteria"/>
</dbReference>
<evidence type="ECO:0000256" key="1">
    <source>
        <dbReference type="SAM" id="MobiDB-lite"/>
    </source>
</evidence>
<dbReference type="STRING" id="1045855.DSC_12370"/>
<dbReference type="EMBL" id="CP003093">
    <property type="protein sequence ID" value="AER57118.1"/>
    <property type="molecule type" value="Genomic_DNA"/>
</dbReference>
<keyword evidence="5" id="KW-1185">Reference proteome</keyword>
<dbReference type="RefSeq" id="WP_014161291.1">
    <property type="nucleotide sequence ID" value="NC_016147.2"/>
</dbReference>